<keyword evidence="3" id="KW-1185">Reference proteome</keyword>
<dbReference type="OrthoDB" id="1633470at2"/>
<sequence length="236" mass="27118">MNKNMKIVLKLIVVIVILLNLPFQNIYSESVENVVSSLTTTNVKKQLNGKSIYIYNTHQGEKYATKSVKEGSRYLMQLLENKGYEVDYETTDFELYKTKNHIDYAKSYTVSQKYLSQAVKEHGEYDLVIDFHRDSIKKSLSTITVDNKSYAKLMFVVGKGSSHYSEVNKRCEKLADMLNEKIPKICRGVYLKQSHYNQGVTDNMMLIEVGANENTYEEVQNSLNILAMVLDEYLSA</sequence>
<reference evidence="2 3" key="1">
    <citation type="journal article" date="2018" name="BMC Genomics">
        <title>Whole genome sequencing and function prediction of 133 gut anaerobes isolated from chicken caecum in pure cultures.</title>
        <authorList>
            <person name="Medvecky M."/>
            <person name="Cejkova D."/>
            <person name="Polansky O."/>
            <person name="Karasova D."/>
            <person name="Kubasova T."/>
            <person name="Cizek A."/>
            <person name="Rychlik I."/>
        </authorList>
    </citation>
    <scope>NUCLEOTIDE SEQUENCE [LARGE SCALE GENOMIC DNA]</scope>
    <source>
        <strain evidence="2 3">An13</strain>
    </source>
</reference>
<dbReference type="InterPro" id="IPR010897">
    <property type="entry name" value="Spore_II_P"/>
</dbReference>
<dbReference type="Pfam" id="PF07454">
    <property type="entry name" value="SpoIIP"/>
    <property type="match status" value="1"/>
</dbReference>
<evidence type="ECO:0000313" key="2">
    <source>
        <dbReference type="EMBL" id="OUQ34287.1"/>
    </source>
</evidence>
<keyword evidence="1" id="KW-0472">Membrane</keyword>
<name>A0A1Y4SWG5_9FIRM</name>
<dbReference type="EMBL" id="NFLJ01000018">
    <property type="protein sequence ID" value="OUQ34287.1"/>
    <property type="molecule type" value="Genomic_DNA"/>
</dbReference>
<feature type="transmembrane region" description="Helical" evidence="1">
    <location>
        <begin position="7"/>
        <end position="27"/>
    </location>
</feature>
<accession>A0A1Y4SWG5</accession>
<keyword evidence="1" id="KW-1133">Transmembrane helix</keyword>
<comment type="caution">
    <text evidence="2">The sequence shown here is derived from an EMBL/GenBank/DDBJ whole genome shotgun (WGS) entry which is preliminary data.</text>
</comment>
<keyword evidence="1" id="KW-0812">Transmembrane</keyword>
<evidence type="ECO:0000256" key="1">
    <source>
        <dbReference type="SAM" id="Phobius"/>
    </source>
</evidence>
<organism evidence="2 3">
    <name type="scientific">Massilimicrobiota timonensis</name>
    <dbReference type="NCBI Taxonomy" id="1776392"/>
    <lineage>
        <taxon>Bacteria</taxon>
        <taxon>Bacillati</taxon>
        <taxon>Bacillota</taxon>
        <taxon>Erysipelotrichia</taxon>
        <taxon>Erysipelotrichales</taxon>
        <taxon>Erysipelotrichaceae</taxon>
        <taxon>Massilimicrobiota</taxon>
    </lineage>
</organism>
<dbReference type="RefSeq" id="WP_087358109.1">
    <property type="nucleotide sequence ID" value="NZ_AP031415.1"/>
</dbReference>
<evidence type="ECO:0000313" key="3">
    <source>
        <dbReference type="Proteomes" id="UP000195305"/>
    </source>
</evidence>
<dbReference type="AlphaFoldDB" id="A0A1Y4SWG5"/>
<proteinExistence type="predicted"/>
<protein>
    <submittedName>
        <fullName evidence="2">Stage II sporulation protein p</fullName>
    </submittedName>
</protein>
<dbReference type="Proteomes" id="UP000195305">
    <property type="component" value="Unassembled WGS sequence"/>
</dbReference>
<dbReference type="NCBIfam" id="TIGR02867">
    <property type="entry name" value="spore_II_P"/>
    <property type="match status" value="1"/>
</dbReference>
<gene>
    <name evidence="2" type="ORF">B5E75_07365</name>
</gene>